<evidence type="ECO:0000313" key="17">
    <source>
        <dbReference type="Proteomes" id="UP001501734"/>
    </source>
</evidence>
<sequence>MDNFSESIIAKHNSHHCHGHSHDHDHGKIPVILYFIGLVSAVIALLLSRDYSVIKNLFFVTAMITAGYHVIILEGVSETIENTKASGKFTPNSHVLMGLAALGASLLGEFWEGSLLILIFSGAHFLEEYAEGRSKREITNLLEMNPTTARLITSDGQTKMIEVSQLKIGDQLQVLNGDQIPIDGKILSGSTSIDESSITGESIPQEKSTGDDVFGSTINGTGSFTMEVTKTEADTVFSSILKLVNQNQGNQTKVATEIEKFIPNYVTLVLIAVPLMILAGPFLFNWTWINSVSRGLVVLVAASPCALAAATVSTTLSTTSSLAKKGVLSKGSSYLSQLANIDAIAFDKTGTLTKGKPEVTDYYFLDLVNQQEIIDLIVALERESNHPLARAILGKFEAKNQITIDVTNQIGKGLTGDYQGKTYRIGKPTSFNQVPDKIAQLNTDWAAQGNTVVYVAENETVVGLIGLMDLPRVEAKATIQYFKDLGIQTTLITGDSEMTGNAVGKALGIDQVVADVMPEDKSRMIDQQKETYGVVGMVGDGVNDAPALVNADVGIAMGEGTDVAVEVSDLALMKNDLAKLVNAHQQSTKMNRVIWQNIIFSMVVVLFLIIVSFLGLADMTLSVIVHEGSTLVVILNGLRLLRMNKKLLV</sequence>
<feature type="transmembrane region" description="Helical" evidence="14">
    <location>
        <begin position="57"/>
        <end position="76"/>
    </location>
</feature>
<comment type="similarity">
    <text evidence="2 14">Belongs to the cation transport ATPase (P-type) (TC 3.A.3) family. Type IB subfamily.</text>
</comment>
<feature type="transmembrane region" description="Helical" evidence="14">
    <location>
        <begin position="623"/>
        <end position="641"/>
    </location>
</feature>
<keyword evidence="14" id="KW-1003">Cell membrane</keyword>
<dbReference type="InterPro" id="IPR001757">
    <property type="entry name" value="P_typ_ATPase"/>
</dbReference>
<dbReference type="InterPro" id="IPR059000">
    <property type="entry name" value="ATPase_P-type_domA"/>
</dbReference>
<dbReference type="CDD" id="cd07551">
    <property type="entry name" value="P-type_ATPase_HM_ZosA_PfeT-like"/>
    <property type="match status" value="1"/>
</dbReference>
<evidence type="ECO:0000256" key="5">
    <source>
        <dbReference type="ARBA" id="ARBA00022692"/>
    </source>
</evidence>
<evidence type="ECO:0000256" key="14">
    <source>
        <dbReference type="RuleBase" id="RU362081"/>
    </source>
</evidence>
<feature type="transmembrane region" description="Helical" evidence="14">
    <location>
        <begin position="96"/>
        <end position="126"/>
    </location>
</feature>
<keyword evidence="8 14" id="KW-0067">ATP-binding</keyword>
<keyword evidence="9" id="KW-0460">Magnesium</keyword>
<feature type="transmembrane region" description="Helical" evidence="14">
    <location>
        <begin position="31"/>
        <end position="48"/>
    </location>
</feature>
<keyword evidence="3" id="KW-0813">Transport</keyword>
<keyword evidence="6 14" id="KW-0479">Metal-binding</keyword>
<dbReference type="PROSITE" id="PS00154">
    <property type="entry name" value="ATPASE_E1_E2"/>
    <property type="match status" value="1"/>
</dbReference>
<proteinExistence type="inferred from homology"/>
<dbReference type="InterPro" id="IPR008250">
    <property type="entry name" value="ATPase_P-typ_transduc_dom_A_sf"/>
</dbReference>
<keyword evidence="7 14" id="KW-0547">Nucleotide-binding</keyword>
<comment type="caution">
    <text evidence="16">The sequence shown here is derived from an EMBL/GenBank/DDBJ whole genome shotgun (WGS) entry which is preliminary data.</text>
</comment>
<dbReference type="NCBIfam" id="TIGR01494">
    <property type="entry name" value="ATPase_P-type"/>
    <property type="match status" value="1"/>
</dbReference>
<dbReference type="InterPro" id="IPR023299">
    <property type="entry name" value="ATPase_P-typ_cyto_dom_N"/>
</dbReference>
<organism evidence="16 17">
    <name type="scientific">Amphibacillus indicireducens</name>
    <dbReference type="NCBI Taxonomy" id="1076330"/>
    <lineage>
        <taxon>Bacteria</taxon>
        <taxon>Bacillati</taxon>
        <taxon>Bacillota</taxon>
        <taxon>Bacilli</taxon>
        <taxon>Bacillales</taxon>
        <taxon>Bacillaceae</taxon>
        <taxon>Amphibacillus</taxon>
    </lineage>
</organism>
<comment type="subcellular location">
    <subcellularLocation>
        <location evidence="14">Cell membrane</location>
    </subcellularLocation>
    <subcellularLocation>
        <location evidence="1">Membrane</location>
        <topology evidence="1">Multi-pass membrane protein</topology>
    </subcellularLocation>
</comment>
<dbReference type="PANTHER" id="PTHR43079">
    <property type="entry name" value="PROBABLE CADMIUM/ZINC-TRANSPORTING ATPASE HMA1"/>
    <property type="match status" value="1"/>
</dbReference>
<name>A0ABP7V2R3_9BACI</name>
<evidence type="ECO:0000256" key="9">
    <source>
        <dbReference type="ARBA" id="ARBA00022842"/>
    </source>
</evidence>
<evidence type="ECO:0000256" key="8">
    <source>
        <dbReference type="ARBA" id="ARBA00022840"/>
    </source>
</evidence>
<dbReference type="InterPro" id="IPR023298">
    <property type="entry name" value="ATPase_P-typ_TM_dom_sf"/>
</dbReference>
<keyword evidence="17" id="KW-1185">Reference proteome</keyword>
<evidence type="ECO:0000256" key="6">
    <source>
        <dbReference type="ARBA" id="ARBA00022723"/>
    </source>
</evidence>
<evidence type="ECO:0000256" key="2">
    <source>
        <dbReference type="ARBA" id="ARBA00006024"/>
    </source>
</evidence>
<dbReference type="EMBL" id="BAABDL010000002">
    <property type="protein sequence ID" value="GAA4056859.1"/>
    <property type="molecule type" value="Genomic_DNA"/>
</dbReference>
<dbReference type="SFLD" id="SFLDG00002">
    <property type="entry name" value="C1.7:_P-type_atpase_like"/>
    <property type="match status" value="1"/>
</dbReference>
<keyword evidence="4" id="KW-0597">Phosphoprotein</keyword>
<dbReference type="InterPro" id="IPR044492">
    <property type="entry name" value="P_typ_ATPase_HD_dom"/>
</dbReference>
<gene>
    <name evidence="16" type="ORF">GCM10022410_00350</name>
</gene>
<evidence type="ECO:0000256" key="12">
    <source>
        <dbReference type="ARBA" id="ARBA00023065"/>
    </source>
</evidence>
<evidence type="ECO:0000256" key="7">
    <source>
        <dbReference type="ARBA" id="ARBA00022741"/>
    </source>
</evidence>
<evidence type="ECO:0000256" key="3">
    <source>
        <dbReference type="ARBA" id="ARBA00022448"/>
    </source>
</evidence>
<keyword evidence="11 14" id="KW-1133">Transmembrane helix</keyword>
<dbReference type="InterPro" id="IPR027256">
    <property type="entry name" value="P-typ_ATPase_IB"/>
</dbReference>
<accession>A0ABP7V2R3</accession>
<evidence type="ECO:0000256" key="4">
    <source>
        <dbReference type="ARBA" id="ARBA00022553"/>
    </source>
</evidence>
<dbReference type="Gene3D" id="3.40.1110.10">
    <property type="entry name" value="Calcium-transporting ATPase, cytoplasmic domain N"/>
    <property type="match status" value="1"/>
</dbReference>
<dbReference type="Pfam" id="PF00122">
    <property type="entry name" value="E1-E2_ATPase"/>
    <property type="match status" value="1"/>
</dbReference>
<keyword evidence="5 14" id="KW-0812">Transmembrane</keyword>
<dbReference type="InterPro" id="IPR036412">
    <property type="entry name" value="HAD-like_sf"/>
</dbReference>
<dbReference type="Gene3D" id="2.70.150.10">
    <property type="entry name" value="Calcium-transporting ATPase, cytoplasmic transduction domain A"/>
    <property type="match status" value="1"/>
</dbReference>
<dbReference type="Pfam" id="PF00702">
    <property type="entry name" value="Hydrolase"/>
    <property type="match status" value="1"/>
</dbReference>
<dbReference type="InterPro" id="IPR023214">
    <property type="entry name" value="HAD_sf"/>
</dbReference>
<evidence type="ECO:0000256" key="1">
    <source>
        <dbReference type="ARBA" id="ARBA00004141"/>
    </source>
</evidence>
<feature type="domain" description="P-type ATPase A" evidence="15">
    <location>
        <begin position="143"/>
        <end position="244"/>
    </location>
</feature>
<feature type="transmembrane region" description="Helical" evidence="14">
    <location>
        <begin position="265"/>
        <end position="284"/>
    </location>
</feature>
<dbReference type="RefSeq" id="WP_344909225.1">
    <property type="nucleotide sequence ID" value="NZ_BAABDL010000002.1"/>
</dbReference>
<dbReference type="Proteomes" id="UP001501734">
    <property type="component" value="Unassembled WGS sequence"/>
</dbReference>
<evidence type="ECO:0000256" key="10">
    <source>
        <dbReference type="ARBA" id="ARBA00022967"/>
    </source>
</evidence>
<feature type="transmembrane region" description="Helical" evidence="14">
    <location>
        <begin position="598"/>
        <end position="617"/>
    </location>
</feature>
<keyword evidence="13 14" id="KW-0472">Membrane</keyword>
<dbReference type="PANTHER" id="PTHR43079:SF1">
    <property type="entry name" value="CADMIUM_ZINC-TRANSPORTING ATPASE HMA1, CHLOROPLASTIC-RELATED"/>
    <property type="match status" value="1"/>
</dbReference>
<protein>
    <submittedName>
        <fullName evidence="16">Heavy metal translocating P-type ATPase</fullName>
    </submittedName>
</protein>
<dbReference type="SFLD" id="SFLDS00003">
    <property type="entry name" value="Haloacid_Dehalogenase"/>
    <property type="match status" value="1"/>
</dbReference>
<keyword evidence="12" id="KW-0406">Ion transport</keyword>
<dbReference type="Gene3D" id="3.40.50.1000">
    <property type="entry name" value="HAD superfamily/HAD-like"/>
    <property type="match status" value="1"/>
</dbReference>
<dbReference type="SUPFAM" id="SSF81665">
    <property type="entry name" value="Calcium ATPase, transmembrane domain M"/>
    <property type="match status" value="1"/>
</dbReference>
<dbReference type="InterPro" id="IPR051949">
    <property type="entry name" value="Cation_Transport_ATPase"/>
</dbReference>
<evidence type="ECO:0000256" key="11">
    <source>
        <dbReference type="ARBA" id="ARBA00022989"/>
    </source>
</evidence>
<evidence type="ECO:0000256" key="13">
    <source>
        <dbReference type="ARBA" id="ARBA00023136"/>
    </source>
</evidence>
<evidence type="ECO:0000259" key="15">
    <source>
        <dbReference type="Pfam" id="PF00122"/>
    </source>
</evidence>
<keyword evidence="10" id="KW-1278">Translocase</keyword>
<dbReference type="SUPFAM" id="SSF56784">
    <property type="entry name" value="HAD-like"/>
    <property type="match status" value="1"/>
</dbReference>
<dbReference type="InterPro" id="IPR018303">
    <property type="entry name" value="ATPase_P-typ_P_site"/>
</dbReference>
<feature type="transmembrane region" description="Helical" evidence="14">
    <location>
        <begin position="296"/>
        <end position="316"/>
    </location>
</feature>
<dbReference type="PRINTS" id="PR00119">
    <property type="entry name" value="CATATPASE"/>
</dbReference>
<dbReference type="NCBIfam" id="TIGR01525">
    <property type="entry name" value="ATPase-IB_hvy"/>
    <property type="match status" value="1"/>
</dbReference>
<reference evidence="17" key="1">
    <citation type="journal article" date="2019" name="Int. J. Syst. Evol. Microbiol.">
        <title>The Global Catalogue of Microorganisms (GCM) 10K type strain sequencing project: providing services to taxonomists for standard genome sequencing and annotation.</title>
        <authorList>
            <consortium name="The Broad Institute Genomics Platform"/>
            <consortium name="The Broad Institute Genome Sequencing Center for Infectious Disease"/>
            <person name="Wu L."/>
            <person name="Ma J."/>
        </authorList>
    </citation>
    <scope>NUCLEOTIDE SEQUENCE [LARGE SCALE GENOMIC DNA]</scope>
    <source>
        <strain evidence="17">JCM 17250</strain>
    </source>
</reference>
<evidence type="ECO:0000313" key="16">
    <source>
        <dbReference type="EMBL" id="GAA4056859.1"/>
    </source>
</evidence>
<dbReference type="SUPFAM" id="SSF81653">
    <property type="entry name" value="Calcium ATPase, transduction domain A"/>
    <property type="match status" value="1"/>
</dbReference>
<dbReference type="SFLD" id="SFLDF00027">
    <property type="entry name" value="p-type_atpase"/>
    <property type="match status" value="1"/>
</dbReference>